<keyword evidence="10" id="KW-0378">Hydrolase</keyword>
<keyword evidence="9" id="KW-0227">DNA damage</keyword>
<sequence length="893" mass="98708">MPRSDTLKTYKTKRNFRITSEPSEGGVPNAEALSFVVQKHWASRLHYDFRLELDGTMKSWAVPKGPSYDTHDKRMAVHVEDHPIAYNKFEGQIPEKQYGAGKVIIWDKGIWTPLTDPHDGFRKGSLKFELHGHKLHGRWALVRMKGGRYGSGKQEPWLLIKERDEYARPATEFSVIDELPDSVARLSDPSDANTAKSAKTAKASRPAAKSVALAKTTARKTASRGSNRNIAIAGAMAADLPKTLTPQLATLVDKPPQADDSGDWLYEIKFDGYRIVARIDGSGVRLVTRNGNDWTDKLPALAAELRKLKLKPCWLDGEIVVADENGVPNFQMLQNAFDTAKTRQIAYYVFDLPFHDGLDLRKAALQDRRALLQQILAKKSSDFVRYSDTFDVPANEIVASACRLGLEGVIGKRRDSHYVSRRSPDWIKLKCGRRQEFVIGGYTDPQGTRKGFGSLLLGVHDDKGHLRYAGNVGSGFNDKTLQDLKDKLDALATDKSPFTGGTGPRTKAHWIKPKLVAEIAFSEWTDGGHVRQAVFHGLRTDKKANTIVHEEPVAVGRIAKSASSGKGGSTKGKSKDSSKDISKGKRASQTDAAMHSTLPTGFKVTHPDRVIDPSTGITKIDLIRYYALVAPLMMPHLKGRPTSLVRAPDGIKSQLFFQKHMDEPMDGTRLLDPALDPDHASLIEIASPLGLMTAAQWNVIEFHTWNGVKTAIDKPDRMTFDLDPGEGVAWPVVLEATLLMRSFLEQLGLASFVKTSGGKGMHVIVPLKKRYDWDTVKDFSKAIVEHMAQTLPQRFVAKSGPKNRVGKIFIDYLRNGFGATTVAAWSVRARPGLGVSVPVGWDEVEKLHGSAQWHVANIHTRLDQGNTPWDGYDAAAQNITAAMKMLGFTRGKK</sequence>
<evidence type="ECO:0000256" key="8">
    <source>
        <dbReference type="ARBA" id="ARBA00022741"/>
    </source>
</evidence>
<keyword evidence="16" id="KW-0234">DNA repair</keyword>
<dbReference type="Pfam" id="PF01068">
    <property type="entry name" value="DNA_ligase_A_M"/>
    <property type="match status" value="1"/>
</dbReference>
<keyword evidence="13" id="KW-0239">DNA-directed DNA polymerase</keyword>
<dbReference type="InterPro" id="IPR014143">
    <property type="entry name" value="NHEJ_ligase_prk"/>
</dbReference>
<dbReference type="GO" id="GO:0003677">
    <property type="term" value="F:DNA binding"/>
    <property type="evidence" value="ECO:0007669"/>
    <property type="project" value="UniProtKB-KW"/>
</dbReference>
<dbReference type="PANTHER" id="PTHR42705:SF2">
    <property type="entry name" value="BIFUNCTIONAL NON-HOMOLOGOUS END JOINING PROTEIN LIGD"/>
    <property type="match status" value="1"/>
</dbReference>
<evidence type="ECO:0000256" key="7">
    <source>
        <dbReference type="ARBA" id="ARBA00022723"/>
    </source>
</evidence>
<dbReference type="RefSeq" id="WP_188419011.1">
    <property type="nucleotide sequence ID" value="NZ_BMDP01000001.1"/>
</dbReference>
<dbReference type="CDD" id="cd04862">
    <property type="entry name" value="PaeLigD_Pol_like"/>
    <property type="match status" value="1"/>
</dbReference>
<dbReference type="Gene3D" id="3.30.470.30">
    <property type="entry name" value="DNA ligase/mRNA capping enzyme"/>
    <property type="match status" value="1"/>
</dbReference>
<feature type="compositionally biased region" description="Basic and acidic residues" evidence="21">
    <location>
        <begin position="573"/>
        <end position="583"/>
    </location>
</feature>
<name>A0A8J3AVD2_9BURK</name>
<evidence type="ECO:0000256" key="16">
    <source>
        <dbReference type="ARBA" id="ARBA00023204"/>
    </source>
</evidence>
<dbReference type="Gene3D" id="2.40.50.140">
    <property type="entry name" value="Nucleic acid-binding proteins"/>
    <property type="match status" value="1"/>
</dbReference>
<dbReference type="CDD" id="cd07971">
    <property type="entry name" value="OBF_DNA_ligase_LigD"/>
    <property type="match status" value="1"/>
</dbReference>
<dbReference type="InterPro" id="IPR033651">
    <property type="entry name" value="PaeLigD_Pol-like"/>
</dbReference>
<keyword evidence="11" id="KW-0269">Exonuclease</keyword>
<dbReference type="InterPro" id="IPR014146">
    <property type="entry name" value="LigD_ligase_dom"/>
</dbReference>
<evidence type="ECO:0000256" key="5">
    <source>
        <dbReference type="ARBA" id="ARBA00022695"/>
    </source>
</evidence>
<dbReference type="NCBIfam" id="TIGR02779">
    <property type="entry name" value="NHEJ_ligase_lig"/>
    <property type="match status" value="1"/>
</dbReference>
<feature type="region of interest" description="Disordered" evidence="21">
    <location>
        <begin position="186"/>
        <end position="210"/>
    </location>
</feature>
<dbReference type="Pfam" id="PF13298">
    <property type="entry name" value="LigD_N"/>
    <property type="match status" value="1"/>
</dbReference>
<accession>A0A8J3AVD2</accession>
<evidence type="ECO:0000313" key="24">
    <source>
        <dbReference type="Proteomes" id="UP000627205"/>
    </source>
</evidence>
<feature type="compositionally biased region" description="Low complexity" evidence="21">
    <location>
        <begin position="190"/>
        <end position="210"/>
    </location>
</feature>
<dbReference type="Gene3D" id="3.90.920.10">
    <property type="entry name" value="DNA primase, PRIM domain"/>
    <property type="match status" value="1"/>
</dbReference>
<comment type="caution">
    <text evidence="23">The sequence shown here is derived from an EMBL/GenBank/DDBJ whole genome shotgun (WGS) entry which is preliminary data.</text>
</comment>
<evidence type="ECO:0000256" key="2">
    <source>
        <dbReference type="ARBA" id="ARBA00012727"/>
    </source>
</evidence>
<evidence type="ECO:0000256" key="10">
    <source>
        <dbReference type="ARBA" id="ARBA00022801"/>
    </source>
</evidence>
<dbReference type="SUPFAM" id="SSF56091">
    <property type="entry name" value="DNA ligase/mRNA capping enzyme, catalytic domain"/>
    <property type="match status" value="1"/>
</dbReference>
<dbReference type="GO" id="GO:0006281">
    <property type="term" value="P:DNA repair"/>
    <property type="evidence" value="ECO:0007669"/>
    <property type="project" value="UniProtKB-KW"/>
</dbReference>
<keyword evidence="15" id="KW-0233">DNA recombination</keyword>
<evidence type="ECO:0000256" key="6">
    <source>
        <dbReference type="ARBA" id="ARBA00022722"/>
    </source>
</evidence>
<dbReference type="NCBIfam" id="NF004628">
    <property type="entry name" value="PRK05972.1"/>
    <property type="match status" value="1"/>
</dbReference>
<dbReference type="Pfam" id="PF04679">
    <property type="entry name" value="DNA_ligase_A_C"/>
    <property type="match status" value="1"/>
</dbReference>
<comment type="cofactor">
    <cofactor evidence="1">
        <name>Mn(2+)</name>
        <dbReference type="ChEBI" id="CHEBI:29035"/>
    </cofactor>
</comment>
<dbReference type="NCBIfam" id="TIGR02778">
    <property type="entry name" value="ligD_pol"/>
    <property type="match status" value="1"/>
</dbReference>
<dbReference type="Pfam" id="PF21686">
    <property type="entry name" value="LigD_Prim-Pol"/>
    <property type="match status" value="1"/>
</dbReference>
<keyword evidence="17" id="KW-0464">Manganese</keyword>
<dbReference type="InterPro" id="IPR052171">
    <property type="entry name" value="NHEJ_LigD"/>
</dbReference>
<evidence type="ECO:0000256" key="18">
    <source>
        <dbReference type="ARBA" id="ARBA00023268"/>
    </source>
</evidence>
<keyword evidence="3 23" id="KW-0436">Ligase</keyword>
<keyword evidence="6" id="KW-0540">Nuclease</keyword>
<evidence type="ECO:0000256" key="20">
    <source>
        <dbReference type="ARBA" id="ARBA00034003"/>
    </source>
</evidence>
<dbReference type="InterPro" id="IPR012310">
    <property type="entry name" value="DNA_ligase_ATP-dep_cent"/>
</dbReference>
<evidence type="ECO:0000256" key="14">
    <source>
        <dbReference type="ARBA" id="ARBA00023125"/>
    </source>
</evidence>
<keyword evidence="24" id="KW-1185">Reference proteome</keyword>
<dbReference type="Gene3D" id="3.30.1490.70">
    <property type="match status" value="1"/>
</dbReference>
<keyword evidence="5" id="KW-0548">Nucleotidyltransferase</keyword>
<feature type="domain" description="ATP-dependent DNA ligase family profile" evidence="22">
    <location>
        <begin position="338"/>
        <end position="430"/>
    </location>
</feature>
<evidence type="ECO:0000256" key="21">
    <source>
        <dbReference type="SAM" id="MobiDB-lite"/>
    </source>
</evidence>
<gene>
    <name evidence="23" type="ORF">GCM10011430_00900</name>
</gene>
<comment type="catalytic activity">
    <reaction evidence="20">
        <text>ATP + (deoxyribonucleotide)n-3'-hydroxyl + 5'-phospho-(deoxyribonucleotide)m = (deoxyribonucleotide)n+m + AMP + diphosphate.</text>
        <dbReference type="EC" id="6.5.1.1"/>
    </reaction>
</comment>
<dbReference type="InterPro" id="IPR014145">
    <property type="entry name" value="LigD_pol_dom"/>
</dbReference>
<dbReference type="InterPro" id="IPR014144">
    <property type="entry name" value="LigD_PE_domain"/>
</dbReference>
<dbReference type="NCBIfam" id="TIGR02776">
    <property type="entry name" value="NHEJ_ligase_prk"/>
    <property type="match status" value="1"/>
</dbReference>
<evidence type="ECO:0000256" key="9">
    <source>
        <dbReference type="ARBA" id="ARBA00022763"/>
    </source>
</evidence>
<keyword evidence="4" id="KW-0808">Transferase</keyword>
<reference evidence="23" key="1">
    <citation type="journal article" date="2014" name="Int. J. Syst. Evol. Microbiol.">
        <title>Complete genome sequence of Corynebacterium casei LMG S-19264T (=DSM 44701T), isolated from a smear-ripened cheese.</title>
        <authorList>
            <consortium name="US DOE Joint Genome Institute (JGI-PGF)"/>
            <person name="Walter F."/>
            <person name="Albersmeier A."/>
            <person name="Kalinowski J."/>
            <person name="Ruckert C."/>
        </authorList>
    </citation>
    <scope>NUCLEOTIDE SEQUENCE</scope>
    <source>
        <strain evidence="23">CCM 7664</strain>
    </source>
</reference>
<dbReference type="AlphaFoldDB" id="A0A8J3AVD2"/>
<dbReference type="PANTHER" id="PTHR42705">
    <property type="entry name" value="BIFUNCTIONAL NON-HOMOLOGOUS END JOINING PROTEIN LIGD"/>
    <property type="match status" value="1"/>
</dbReference>
<dbReference type="EMBL" id="BMDP01000001">
    <property type="protein sequence ID" value="GGI52916.1"/>
    <property type="molecule type" value="Genomic_DNA"/>
</dbReference>
<keyword evidence="12" id="KW-0067">ATP-binding</keyword>
<evidence type="ECO:0000256" key="19">
    <source>
        <dbReference type="ARBA" id="ARBA00029943"/>
    </source>
</evidence>
<dbReference type="GO" id="GO:0003887">
    <property type="term" value="F:DNA-directed DNA polymerase activity"/>
    <property type="evidence" value="ECO:0007669"/>
    <property type="project" value="UniProtKB-KW"/>
</dbReference>
<evidence type="ECO:0000256" key="17">
    <source>
        <dbReference type="ARBA" id="ARBA00023211"/>
    </source>
</evidence>
<proteinExistence type="predicted"/>
<protein>
    <recommendedName>
        <fullName evidence="2">DNA ligase (ATP)</fullName>
        <ecNumber evidence="2">6.5.1.1</ecNumber>
    </recommendedName>
    <alternativeName>
        <fullName evidence="19">NHEJ DNA polymerase</fullName>
    </alternativeName>
</protein>
<evidence type="ECO:0000313" key="23">
    <source>
        <dbReference type="EMBL" id="GGI52916.1"/>
    </source>
</evidence>
<evidence type="ECO:0000256" key="13">
    <source>
        <dbReference type="ARBA" id="ARBA00022932"/>
    </source>
</evidence>
<dbReference type="GO" id="GO:0006310">
    <property type="term" value="P:DNA recombination"/>
    <property type="evidence" value="ECO:0007669"/>
    <property type="project" value="UniProtKB-KW"/>
</dbReference>
<dbReference type="InterPro" id="IPR012340">
    <property type="entry name" value="NA-bd_OB-fold"/>
</dbReference>
<keyword evidence="18" id="KW-0511">Multifunctional enzyme</keyword>
<dbReference type="SUPFAM" id="SSF50249">
    <property type="entry name" value="Nucleic acid-binding proteins"/>
    <property type="match status" value="1"/>
</dbReference>
<reference evidence="23" key="2">
    <citation type="submission" date="2020-09" db="EMBL/GenBank/DDBJ databases">
        <authorList>
            <person name="Sun Q."/>
            <person name="Sedlacek I."/>
        </authorList>
    </citation>
    <scope>NUCLEOTIDE SEQUENCE</scope>
    <source>
        <strain evidence="23">CCM 7664</strain>
    </source>
</reference>
<evidence type="ECO:0000256" key="3">
    <source>
        <dbReference type="ARBA" id="ARBA00022598"/>
    </source>
</evidence>
<dbReference type="GO" id="GO:0046872">
    <property type="term" value="F:metal ion binding"/>
    <property type="evidence" value="ECO:0007669"/>
    <property type="project" value="UniProtKB-KW"/>
</dbReference>
<organism evidence="23 24">
    <name type="scientific">Oxalicibacterium solurbis</name>
    <dbReference type="NCBI Taxonomy" id="69280"/>
    <lineage>
        <taxon>Bacteria</taxon>
        <taxon>Pseudomonadati</taxon>
        <taxon>Pseudomonadota</taxon>
        <taxon>Betaproteobacteria</taxon>
        <taxon>Burkholderiales</taxon>
        <taxon>Oxalobacteraceae</taxon>
        <taxon>Oxalicibacterium</taxon>
    </lineage>
</organism>
<dbReference type="GO" id="GO:0005524">
    <property type="term" value="F:ATP binding"/>
    <property type="evidence" value="ECO:0007669"/>
    <property type="project" value="UniProtKB-KW"/>
</dbReference>
<evidence type="ECO:0000256" key="15">
    <source>
        <dbReference type="ARBA" id="ARBA00023172"/>
    </source>
</evidence>
<evidence type="ECO:0000256" key="1">
    <source>
        <dbReference type="ARBA" id="ARBA00001936"/>
    </source>
</evidence>
<keyword evidence="8" id="KW-0547">Nucleotide-binding</keyword>
<dbReference type="NCBIfam" id="TIGR02777">
    <property type="entry name" value="LigD_PE_dom"/>
    <property type="match status" value="1"/>
</dbReference>
<dbReference type="Proteomes" id="UP000627205">
    <property type="component" value="Unassembled WGS sequence"/>
</dbReference>
<evidence type="ECO:0000256" key="12">
    <source>
        <dbReference type="ARBA" id="ARBA00022840"/>
    </source>
</evidence>
<feature type="region of interest" description="Disordered" evidence="21">
    <location>
        <begin position="558"/>
        <end position="600"/>
    </location>
</feature>
<dbReference type="GO" id="GO:0004527">
    <property type="term" value="F:exonuclease activity"/>
    <property type="evidence" value="ECO:0007669"/>
    <property type="project" value="UniProtKB-KW"/>
</dbReference>
<evidence type="ECO:0000259" key="22">
    <source>
        <dbReference type="PROSITE" id="PS50160"/>
    </source>
</evidence>
<keyword evidence="7" id="KW-0479">Metal-binding</keyword>
<keyword evidence="14" id="KW-0238">DNA-binding</keyword>
<evidence type="ECO:0000256" key="11">
    <source>
        <dbReference type="ARBA" id="ARBA00022839"/>
    </source>
</evidence>
<dbReference type="CDD" id="cd07906">
    <property type="entry name" value="Adenylation_DNA_ligase_LigD_LigC"/>
    <property type="match status" value="1"/>
</dbReference>
<dbReference type="EC" id="6.5.1.1" evidence="2"/>
<dbReference type="InterPro" id="IPR012309">
    <property type="entry name" value="DNA_ligase_ATP-dep_C"/>
</dbReference>
<dbReference type="GO" id="GO:0003910">
    <property type="term" value="F:DNA ligase (ATP) activity"/>
    <property type="evidence" value="ECO:0007669"/>
    <property type="project" value="UniProtKB-EC"/>
</dbReference>
<dbReference type="PROSITE" id="PS50160">
    <property type="entry name" value="DNA_LIGASE_A3"/>
    <property type="match status" value="1"/>
</dbReference>
<evidence type="ECO:0000256" key="4">
    <source>
        <dbReference type="ARBA" id="ARBA00022679"/>
    </source>
</evidence>